<dbReference type="RefSeq" id="YP_009056415.1">
    <property type="nucleotide sequence ID" value="NC_024792.1"/>
</dbReference>
<reference evidence="1 2" key="1">
    <citation type="submission" date="2014-06" db="EMBL/GenBank/DDBJ databases">
        <title>Bioinformatic genomic analysis of Bacillus phage Bobb.</title>
        <authorList>
            <person name="Lewis H.M.N."/>
            <person name="Temple L."/>
            <person name="Barth R.N."/>
            <person name="Bowles K.M."/>
            <person name="Churchin D.I."/>
            <person name="Scott-Croshaw C."/>
            <person name="Glasgow G.H."/>
            <person name="Gloe M.W."/>
            <person name="McGough T.M."/>
            <person name="Nutbrown S.A."/>
            <person name="Romulus S.R."/>
            <person name="Sanders K.A.M."/>
            <person name="Diachok C.R."/>
            <person name="Serigano J.P."/>
            <person name="Shin D."/>
            <person name="Suresh M.H."/>
            <person name="Conner A.R.N."/>
            <person name="Korba R.M."/>
            <person name="Livermore R.J."/>
            <person name="Rohlf M.B."/>
            <person name="Utterback S.D."/>
            <person name="Wilson V.E."/>
        </authorList>
    </citation>
    <scope>NUCLEOTIDE SEQUENCE [LARGE SCALE GENOMIC DNA]</scope>
</reference>
<dbReference type="EMBL" id="KM051843">
    <property type="protein sequence ID" value="AII28047.1"/>
    <property type="molecule type" value="Genomic_DNA"/>
</dbReference>
<dbReference type="Proteomes" id="UP000028664">
    <property type="component" value="Segment"/>
</dbReference>
<name>A0A076G6X6_9CAUD</name>
<dbReference type="OrthoDB" id="28168at10239"/>
<proteinExistence type="predicted"/>
<organism evidence="1 2">
    <name type="scientific">Bacillus phage Bobb</name>
    <dbReference type="NCBI Taxonomy" id="1527469"/>
    <lineage>
        <taxon>Viruses</taxon>
        <taxon>Duplodnaviria</taxon>
        <taxon>Heunggongvirae</taxon>
        <taxon>Uroviricota</taxon>
        <taxon>Caudoviricetes</taxon>
        <taxon>Herelleviridae</taxon>
        <taxon>Bastillevirinae</taxon>
        <taxon>Agatevirus</taxon>
        <taxon>Agatevirus bobb</taxon>
    </lineage>
</organism>
<evidence type="ECO:0000313" key="2">
    <source>
        <dbReference type="Proteomes" id="UP000028664"/>
    </source>
</evidence>
<protein>
    <submittedName>
        <fullName evidence="1">Uncharacterized protein</fullName>
    </submittedName>
</protein>
<accession>A0A076G6X6</accession>
<keyword evidence="2" id="KW-1185">Reference proteome</keyword>
<evidence type="ECO:0000313" key="1">
    <source>
        <dbReference type="EMBL" id="AII28047.1"/>
    </source>
</evidence>
<dbReference type="GeneID" id="20283433"/>
<dbReference type="KEGG" id="vg:20283433"/>
<sequence>MTGMAKLYISAEDVVGINKETGTVDCSGLPLVNNGVIGASSRMIFPDDEAILVDASLAVDVQQTTEFGETIWLYWFEDGTEVRLFSEI</sequence>